<evidence type="ECO:0000313" key="3">
    <source>
        <dbReference type="EMBL" id="MBG6141156.1"/>
    </source>
</evidence>
<protein>
    <submittedName>
        <fullName evidence="2">Uncharacterized protein</fullName>
    </submittedName>
</protein>
<dbReference type="EMBL" id="JADOUF010000001">
    <property type="protein sequence ID" value="MBG6141156.1"/>
    <property type="molecule type" value="Genomic_DNA"/>
</dbReference>
<dbReference type="AlphaFoldDB" id="A0A8J7KMN3"/>
<proteinExistence type="predicted"/>
<dbReference type="Proteomes" id="UP000622552">
    <property type="component" value="Unassembled WGS sequence"/>
</dbReference>
<organism evidence="2 4">
    <name type="scientific">Longispora fulva</name>
    <dbReference type="NCBI Taxonomy" id="619741"/>
    <lineage>
        <taxon>Bacteria</taxon>
        <taxon>Bacillati</taxon>
        <taxon>Actinomycetota</taxon>
        <taxon>Actinomycetes</taxon>
        <taxon>Micromonosporales</taxon>
        <taxon>Micromonosporaceae</taxon>
        <taxon>Longispora</taxon>
    </lineage>
</organism>
<accession>A0A8J7KMN3</accession>
<sequence>MYPPMFGPAQPDPLMPASRLFPRALPIVPGNDEQPTDARPFVLRGTVPGIVTAKHRTPATLKKHSNPTSLDGPKAGTKNDEYTTPDD</sequence>
<evidence type="ECO:0000256" key="1">
    <source>
        <dbReference type="SAM" id="MobiDB-lite"/>
    </source>
</evidence>
<feature type="compositionally biased region" description="Basic residues" evidence="1">
    <location>
        <begin position="53"/>
        <end position="65"/>
    </location>
</feature>
<feature type="region of interest" description="Disordered" evidence="1">
    <location>
        <begin position="53"/>
        <end position="87"/>
    </location>
</feature>
<reference evidence="2" key="1">
    <citation type="submission" date="2020-11" db="EMBL/GenBank/DDBJ databases">
        <title>Sequencing the genomes of 1000 actinobacteria strains.</title>
        <authorList>
            <person name="Klenk H.-P."/>
        </authorList>
    </citation>
    <scope>NUCLEOTIDE SEQUENCE</scope>
    <source>
        <strain evidence="2">DSM 45356</strain>
    </source>
</reference>
<dbReference type="RefSeq" id="WP_197007226.1">
    <property type="nucleotide sequence ID" value="NZ_BONS01000055.1"/>
</dbReference>
<dbReference type="EMBL" id="JADOUF010000001">
    <property type="protein sequence ID" value="MBG6140704.1"/>
    <property type="molecule type" value="Genomic_DNA"/>
</dbReference>
<evidence type="ECO:0000313" key="2">
    <source>
        <dbReference type="EMBL" id="MBG6140704.1"/>
    </source>
</evidence>
<keyword evidence="4" id="KW-1185">Reference proteome</keyword>
<gene>
    <name evidence="2" type="ORF">IW245_006898</name>
    <name evidence="3" type="ORF">IW245_007350</name>
</gene>
<name>A0A8J7KMN3_9ACTN</name>
<evidence type="ECO:0000313" key="4">
    <source>
        <dbReference type="Proteomes" id="UP000622552"/>
    </source>
</evidence>
<comment type="caution">
    <text evidence="2">The sequence shown here is derived from an EMBL/GenBank/DDBJ whole genome shotgun (WGS) entry which is preliminary data.</text>
</comment>